<dbReference type="GO" id="GO:0016791">
    <property type="term" value="F:phosphatase activity"/>
    <property type="evidence" value="ECO:0007669"/>
    <property type="project" value="InterPro"/>
</dbReference>
<accession>A0A7Z0EL26</accession>
<dbReference type="SUPFAM" id="SSF56784">
    <property type="entry name" value="HAD-like"/>
    <property type="match status" value="1"/>
</dbReference>
<dbReference type="InterPro" id="IPR036412">
    <property type="entry name" value="HAD-like_sf"/>
</dbReference>
<evidence type="ECO:0000256" key="6">
    <source>
        <dbReference type="ARBA" id="ARBA00023277"/>
    </source>
</evidence>
<feature type="compositionally biased region" description="Basic and acidic residues" evidence="8">
    <location>
        <begin position="467"/>
        <end position="477"/>
    </location>
</feature>
<dbReference type="InterPro" id="IPR029044">
    <property type="entry name" value="Nucleotide-diphossugar_trans"/>
</dbReference>
<dbReference type="InterPro" id="IPR006543">
    <property type="entry name" value="Histidinol-phos"/>
</dbReference>
<dbReference type="GO" id="GO:0046872">
    <property type="term" value="F:metal ion binding"/>
    <property type="evidence" value="ECO:0007669"/>
    <property type="project" value="UniProtKB-KW"/>
</dbReference>
<keyword evidence="4" id="KW-0479">Metal-binding</keyword>
<sequence>MSRPEYAVVVPTVGRNSLHRALAPLLEAPDAWAPTEIVVVDDRPGHALPPVVDHPRVRIVRGSGHGPAAARQAGWHSCRAEWIAFLDDDVHPPADWPERLCADLSAADAATGGVQGRITVPRPPGRRPTDAERATLGLEGAPWITADMAYRRSALEAVGGFDTRFPRAYREDTDLALRVVDAGFSLRLGERECEHPLRPGRRWSSLGAQRGNADDTLMNAVHGRGWRDRVGEEPGGLRGHVLTTGLLTGAALAALARRPVLAGTLGAGWLARTAAFALRRATAGPADPAEIVDMAVTSALIPPLACGHRIAGSVRHAGARRTPGVRAVLFDRDGTLIEDVPYNGDPDKVRPTAGAADAVALARRAGLAVGVVSNQSGIARGLLEPGQVEAVNRRVDELLGPFDVWRVCPHGEEDGCDCRKPRPGMVESAAAELGVAAAECAVVGDIGSDTAAARAAGARGVLVPTRLTREEERRASPETEPDPAAAVRRLVRGSAP</sequence>
<dbReference type="PANTHER" id="PTHR42891:SF1">
    <property type="entry name" value="D-GLYCERO-BETA-D-MANNO-HEPTOSE-1,7-BISPHOSPHATE 7-PHOSPHATASE"/>
    <property type="match status" value="1"/>
</dbReference>
<dbReference type="GO" id="GO:0005975">
    <property type="term" value="P:carbohydrate metabolic process"/>
    <property type="evidence" value="ECO:0007669"/>
    <property type="project" value="InterPro"/>
</dbReference>
<evidence type="ECO:0000256" key="3">
    <source>
        <dbReference type="ARBA" id="ARBA00022490"/>
    </source>
</evidence>
<evidence type="ECO:0000256" key="4">
    <source>
        <dbReference type="ARBA" id="ARBA00022723"/>
    </source>
</evidence>
<evidence type="ECO:0000256" key="2">
    <source>
        <dbReference type="ARBA" id="ARBA00005628"/>
    </source>
</evidence>
<evidence type="ECO:0000256" key="7">
    <source>
        <dbReference type="ARBA" id="ARBA00031828"/>
    </source>
</evidence>
<gene>
    <name evidence="10" type="ORF">HNR10_001951</name>
</gene>
<dbReference type="Pfam" id="PF00535">
    <property type="entry name" value="Glycos_transf_2"/>
    <property type="match status" value="1"/>
</dbReference>
<feature type="domain" description="Glycosyltransferase 2-like" evidence="9">
    <location>
        <begin position="8"/>
        <end position="127"/>
    </location>
</feature>
<feature type="region of interest" description="Disordered" evidence="8">
    <location>
        <begin position="466"/>
        <end position="496"/>
    </location>
</feature>
<keyword evidence="11" id="KW-1185">Reference proteome</keyword>
<evidence type="ECO:0000313" key="11">
    <source>
        <dbReference type="Proteomes" id="UP000572051"/>
    </source>
</evidence>
<evidence type="ECO:0000256" key="5">
    <source>
        <dbReference type="ARBA" id="ARBA00022801"/>
    </source>
</evidence>
<organism evidence="10 11">
    <name type="scientific">Nocardiopsis aegyptia</name>
    <dbReference type="NCBI Taxonomy" id="220378"/>
    <lineage>
        <taxon>Bacteria</taxon>
        <taxon>Bacillati</taxon>
        <taxon>Actinomycetota</taxon>
        <taxon>Actinomycetes</taxon>
        <taxon>Streptosporangiales</taxon>
        <taxon>Nocardiopsidaceae</taxon>
        <taxon>Nocardiopsis</taxon>
    </lineage>
</organism>
<keyword evidence="3" id="KW-0963">Cytoplasm</keyword>
<dbReference type="InterPro" id="IPR006549">
    <property type="entry name" value="HAD-SF_hydro_IIIA"/>
</dbReference>
<name>A0A7Z0EL26_9ACTN</name>
<evidence type="ECO:0000313" key="10">
    <source>
        <dbReference type="EMBL" id="NYJ34070.1"/>
    </source>
</evidence>
<evidence type="ECO:0000256" key="1">
    <source>
        <dbReference type="ARBA" id="ARBA00004496"/>
    </source>
</evidence>
<comment type="subcellular location">
    <subcellularLocation>
        <location evidence="1">Cytoplasm</location>
    </subcellularLocation>
</comment>
<dbReference type="PANTHER" id="PTHR42891">
    <property type="entry name" value="D-GLYCERO-BETA-D-MANNO-HEPTOSE-1,7-BISPHOSPHATE 7-PHOSPHATASE"/>
    <property type="match status" value="1"/>
</dbReference>
<keyword evidence="6" id="KW-0119">Carbohydrate metabolism</keyword>
<evidence type="ECO:0000259" key="9">
    <source>
        <dbReference type="Pfam" id="PF00535"/>
    </source>
</evidence>
<reference evidence="10 11" key="1">
    <citation type="submission" date="2020-07" db="EMBL/GenBank/DDBJ databases">
        <title>Sequencing the genomes of 1000 actinobacteria strains.</title>
        <authorList>
            <person name="Klenk H.-P."/>
        </authorList>
    </citation>
    <scope>NUCLEOTIDE SEQUENCE [LARGE SCALE GENOMIC DNA]</scope>
    <source>
        <strain evidence="10 11">DSM 44442</strain>
    </source>
</reference>
<dbReference type="EMBL" id="JACCFS010000001">
    <property type="protein sequence ID" value="NYJ34070.1"/>
    <property type="molecule type" value="Genomic_DNA"/>
</dbReference>
<comment type="similarity">
    <text evidence="2">Belongs to the GmhB family.</text>
</comment>
<evidence type="ECO:0000256" key="8">
    <source>
        <dbReference type="SAM" id="MobiDB-lite"/>
    </source>
</evidence>
<dbReference type="NCBIfam" id="TIGR01662">
    <property type="entry name" value="HAD-SF-IIIA"/>
    <property type="match status" value="1"/>
</dbReference>
<dbReference type="InterPro" id="IPR001173">
    <property type="entry name" value="Glyco_trans_2-like"/>
</dbReference>
<dbReference type="Gene3D" id="3.40.50.1000">
    <property type="entry name" value="HAD superfamily/HAD-like"/>
    <property type="match status" value="1"/>
</dbReference>
<comment type="caution">
    <text evidence="10">The sequence shown here is derived from an EMBL/GenBank/DDBJ whole genome shotgun (WGS) entry which is preliminary data.</text>
</comment>
<dbReference type="InterPro" id="IPR004446">
    <property type="entry name" value="Heptose_bisP_phosphatase"/>
</dbReference>
<feature type="region of interest" description="Disordered" evidence="8">
    <location>
        <begin position="112"/>
        <end position="131"/>
    </location>
</feature>
<dbReference type="Pfam" id="PF13242">
    <property type="entry name" value="Hydrolase_like"/>
    <property type="match status" value="1"/>
</dbReference>
<dbReference type="InterPro" id="IPR023214">
    <property type="entry name" value="HAD_sf"/>
</dbReference>
<dbReference type="GO" id="GO:0005737">
    <property type="term" value="C:cytoplasm"/>
    <property type="evidence" value="ECO:0007669"/>
    <property type="project" value="UniProtKB-SubCell"/>
</dbReference>
<dbReference type="RefSeq" id="WP_179822535.1">
    <property type="nucleotide sequence ID" value="NZ_JACCFS010000001.1"/>
</dbReference>
<proteinExistence type="inferred from homology"/>
<dbReference type="Gene3D" id="3.90.550.10">
    <property type="entry name" value="Spore Coat Polysaccharide Biosynthesis Protein SpsA, Chain A"/>
    <property type="match status" value="1"/>
</dbReference>
<keyword evidence="5 10" id="KW-0378">Hydrolase</keyword>
<dbReference type="NCBIfam" id="TIGR01656">
    <property type="entry name" value="Histidinol-ppas"/>
    <property type="match status" value="1"/>
</dbReference>
<protein>
    <recommendedName>
        <fullName evidence="7">D,D-heptose 1,7-bisphosphate phosphatase</fullName>
    </recommendedName>
</protein>
<dbReference type="SUPFAM" id="SSF53448">
    <property type="entry name" value="Nucleotide-diphospho-sugar transferases"/>
    <property type="match status" value="1"/>
</dbReference>
<dbReference type="AlphaFoldDB" id="A0A7Z0EL26"/>
<dbReference type="Proteomes" id="UP000572051">
    <property type="component" value="Unassembled WGS sequence"/>
</dbReference>